<dbReference type="Gene3D" id="3.40.50.2000">
    <property type="entry name" value="Glycogen Phosphorylase B"/>
    <property type="match status" value="2"/>
</dbReference>
<name>A0A1G7DST6_9ACTN</name>
<dbReference type="Proteomes" id="UP000198546">
    <property type="component" value="Chromosome i"/>
</dbReference>
<proteinExistence type="predicted"/>
<dbReference type="EMBL" id="LT629688">
    <property type="protein sequence ID" value="SDE54589.1"/>
    <property type="molecule type" value="Genomic_DNA"/>
</dbReference>
<dbReference type="Pfam" id="PF00534">
    <property type="entry name" value="Glycos_transf_1"/>
    <property type="match status" value="1"/>
</dbReference>
<feature type="domain" description="Glycosyl transferase family 1" evidence="2">
    <location>
        <begin position="179"/>
        <end position="348"/>
    </location>
</feature>
<keyword evidence="4" id="KW-1185">Reference proteome</keyword>
<dbReference type="InterPro" id="IPR050194">
    <property type="entry name" value="Glycosyltransferase_grp1"/>
</dbReference>
<dbReference type="OrthoDB" id="9808602at2"/>
<protein>
    <submittedName>
        <fullName evidence="3">Phosphatidylinositol alpha-1,6-mannosyltransferase</fullName>
    </submittedName>
</protein>
<dbReference type="SUPFAM" id="SSF53756">
    <property type="entry name" value="UDP-Glycosyltransferase/glycogen phosphorylase"/>
    <property type="match status" value="1"/>
</dbReference>
<dbReference type="PANTHER" id="PTHR45947:SF3">
    <property type="entry name" value="SULFOQUINOVOSYL TRANSFERASE SQD2"/>
    <property type="match status" value="1"/>
</dbReference>
<evidence type="ECO:0000256" key="1">
    <source>
        <dbReference type="ARBA" id="ARBA00022679"/>
    </source>
</evidence>
<dbReference type="STRING" id="675864.SAMN04489747_3701"/>
<sequence>MSTTTLVVTNDYPPRIGGIESFVATACELLDHDVAVLTSAHPEQAGVRVPHPVHRRPVGTLLPTPATARAAVALLRSTGATRVLFGAAAPLGLLAPALRAAGAEHLLALSHGHEVWWSRVPGTRSALRRVGAAVDHLGYVSEATRGPLAAALGPAAAARMVRLPPPVRTDLFTPDPVPRTGPPTVLAAARMVHRKGIDTLLRAWQQVLRRWEADEAPQLLLAGDGPQRAGWEAWARRHLGSGPGAPRWLGPVPHAGVPDLMRGADVFALPVRTRWAGLSPEGLGLVLAEAAATGLPVLVGRSGGAPETVLDGRSGHVLDPDRPGPWADRLLELLTDPDRRRRMGALGRAHVGRRFSTERCRTVLRAGLGLP</sequence>
<evidence type="ECO:0000313" key="3">
    <source>
        <dbReference type="EMBL" id="SDE54589.1"/>
    </source>
</evidence>
<dbReference type="InterPro" id="IPR001296">
    <property type="entry name" value="Glyco_trans_1"/>
</dbReference>
<dbReference type="CDD" id="cd03801">
    <property type="entry name" value="GT4_PimA-like"/>
    <property type="match status" value="1"/>
</dbReference>
<evidence type="ECO:0000259" key="2">
    <source>
        <dbReference type="Pfam" id="PF00534"/>
    </source>
</evidence>
<gene>
    <name evidence="3" type="ORF">SAMN04489747_3701</name>
</gene>
<dbReference type="AlphaFoldDB" id="A0A1G7DST6"/>
<dbReference type="PANTHER" id="PTHR45947">
    <property type="entry name" value="SULFOQUINOVOSYL TRANSFERASE SQD2"/>
    <property type="match status" value="1"/>
</dbReference>
<accession>A0A1G7DST6</accession>
<organism evidence="3 4">
    <name type="scientific">Auraticoccus monumenti</name>
    <dbReference type="NCBI Taxonomy" id="675864"/>
    <lineage>
        <taxon>Bacteria</taxon>
        <taxon>Bacillati</taxon>
        <taxon>Actinomycetota</taxon>
        <taxon>Actinomycetes</taxon>
        <taxon>Propionibacteriales</taxon>
        <taxon>Propionibacteriaceae</taxon>
        <taxon>Auraticoccus</taxon>
    </lineage>
</organism>
<evidence type="ECO:0000313" key="4">
    <source>
        <dbReference type="Proteomes" id="UP000198546"/>
    </source>
</evidence>
<dbReference type="RefSeq" id="WP_090595540.1">
    <property type="nucleotide sequence ID" value="NZ_LT629688.1"/>
</dbReference>
<reference evidence="3 4" key="1">
    <citation type="submission" date="2016-10" db="EMBL/GenBank/DDBJ databases">
        <authorList>
            <person name="de Groot N.N."/>
        </authorList>
    </citation>
    <scope>NUCLEOTIDE SEQUENCE [LARGE SCALE GENOMIC DNA]</scope>
    <source>
        <strain evidence="3 4">MON 2.2</strain>
    </source>
</reference>
<keyword evidence="3" id="KW-0328">Glycosyltransferase</keyword>
<dbReference type="GO" id="GO:0016758">
    <property type="term" value="F:hexosyltransferase activity"/>
    <property type="evidence" value="ECO:0007669"/>
    <property type="project" value="TreeGrafter"/>
</dbReference>
<keyword evidence="1 3" id="KW-0808">Transferase</keyword>